<proteinExistence type="predicted"/>
<evidence type="ECO:0000259" key="1">
    <source>
        <dbReference type="Pfam" id="PF13274"/>
    </source>
</evidence>
<name>A0ABS2F4P8_9ACTN</name>
<dbReference type="EMBL" id="JACSNQ010000020">
    <property type="protein sequence ID" value="MBM6775489.1"/>
    <property type="molecule type" value="Genomic_DNA"/>
</dbReference>
<keyword evidence="3" id="KW-1185">Reference proteome</keyword>
<organism evidence="2 3">
    <name type="scientific">Olsenella profusa</name>
    <dbReference type="NCBI Taxonomy" id="138595"/>
    <lineage>
        <taxon>Bacteria</taxon>
        <taxon>Bacillati</taxon>
        <taxon>Actinomycetota</taxon>
        <taxon>Coriobacteriia</taxon>
        <taxon>Coriobacteriales</taxon>
        <taxon>Atopobiaceae</taxon>
        <taxon>Olsenella</taxon>
    </lineage>
</organism>
<dbReference type="Proteomes" id="UP000712527">
    <property type="component" value="Unassembled WGS sequence"/>
</dbReference>
<comment type="caution">
    <text evidence="2">The sequence shown here is derived from an EMBL/GenBank/DDBJ whole genome shotgun (WGS) entry which is preliminary data.</text>
</comment>
<gene>
    <name evidence="2" type="ORF">H9X80_08060</name>
</gene>
<evidence type="ECO:0000313" key="2">
    <source>
        <dbReference type="EMBL" id="MBM6775489.1"/>
    </source>
</evidence>
<accession>A0ABS2F4P8</accession>
<dbReference type="RefSeq" id="WP_204793825.1">
    <property type="nucleotide sequence ID" value="NZ_JACSNQ010000020.1"/>
</dbReference>
<feature type="domain" description="Antitoxin SocA-like Panacea" evidence="1">
    <location>
        <begin position="24"/>
        <end position="116"/>
    </location>
</feature>
<evidence type="ECO:0000313" key="3">
    <source>
        <dbReference type="Proteomes" id="UP000712527"/>
    </source>
</evidence>
<reference evidence="2 3" key="1">
    <citation type="journal article" date="2021" name="Sci. Rep.">
        <title>The distribution of antibiotic resistance genes in chicken gut microbiota commensals.</title>
        <authorList>
            <person name="Juricova H."/>
            <person name="Matiasovicova J."/>
            <person name="Kubasova T."/>
            <person name="Cejkova D."/>
            <person name="Rychlik I."/>
        </authorList>
    </citation>
    <scope>NUCLEOTIDE SEQUENCE [LARGE SCALE GENOMIC DNA]</scope>
    <source>
        <strain evidence="2 3">An794</strain>
    </source>
</reference>
<dbReference type="InterPro" id="IPR025272">
    <property type="entry name" value="SocA_Panacea"/>
</dbReference>
<sequence length="180" mass="20262">MATSAKDVAAYILEKKGSLTGYQLQKILYYCQAWCLAETGEPLFEDPIEAWEHGPVVASVSRFHQHCYWVNRRHIEGADAERVPLADQCLIDAVLDAYGDLSGDQLEELTHREDPWSQAYNGRTYFGSSVISTDAMKSYYSRLLAAKPADRLCHIVPVFSGPASIYVSDDDYDWLAQDDD</sequence>
<protein>
    <submittedName>
        <fullName evidence="2">DUF4065 domain-containing protein</fullName>
    </submittedName>
</protein>
<dbReference type="Pfam" id="PF13274">
    <property type="entry name" value="SocA_Panacea"/>
    <property type="match status" value="1"/>
</dbReference>